<dbReference type="InterPro" id="IPR043502">
    <property type="entry name" value="DNA/RNA_pol_sf"/>
</dbReference>
<dbReference type="PANTHER" id="PTHR37984:SF5">
    <property type="entry name" value="PROTEIN NYNRIN-LIKE"/>
    <property type="match status" value="1"/>
</dbReference>
<dbReference type="InterPro" id="IPR001969">
    <property type="entry name" value="Aspartic_peptidase_AS"/>
</dbReference>
<organism evidence="11">
    <name type="scientific">Perkinsus marinus (strain ATCC 50983 / TXsc)</name>
    <dbReference type="NCBI Taxonomy" id="423536"/>
    <lineage>
        <taxon>Eukaryota</taxon>
        <taxon>Sar</taxon>
        <taxon>Alveolata</taxon>
        <taxon>Perkinsozoa</taxon>
        <taxon>Perkinsea</taxon>
        <taxon>Perkinsida</taxon>
        <taxon>Perkinsidae</taxon>
        <taxon>Perkinsus</taxon>
    </lineage>
</organism>
<dbReference type="InterPro" id="IPR001878">
    <property type="entry name" value="Znf_CCHC"/>
</dbReference>
<dbReference type="InterPro" id="IPR021109">
    <property type="entry name" value="Peptidase_aspartic_dom_sf"/>
</dbReference>
<dbReference type="Gene3D" id="3.30.70.270">
    <property type="match status" value="1"/>
</dbReference>
<keyword evidence="11" id="KW-1185">Reference proteome</keyword>
<dbReference type="OMA" id="RIPAEMM"/>
<dbReference type="CDD" id="cd00303">
    <property type="entry name" value="retropepsin_like"/>
    <property type="match status" value="1"/>
</dbReference>
<dbReference type="SUPFAM" id="SSF56672">
    <property type="entry name" value="DNA/RNA polymerases"/>
    <property type="match status" value="1"/>
</dbReference>
<dbReference type="InterPro" id="IPR055475">
    <property type="entry name" value="DUF7047"/>
</dbReference>
<evidence type="ECO:0000259" key="9">
    <source>
        <dbReference type="PROSITE" id="PS50994"/>
    </source>
</evidence>
<keyword evidence="1" id="KW-0808">Transferase</keyword>
<keyword evidence="3" id="KW-0540">Nuclease</keyword>
<protein>
    <submittedName>
        <fullName evidence="10">Gag/pol/env polyprotein, putative</fullName>
    </submittedName>
</protein>
<dbReference type="GO" id="GO:0004190">
    <property type="term" value="F:aspartic-type endopeptidase activity"/>
    <property type="evidence" value="ECO:0007669"/>
    <property type="project" value="InterPro"/>
</dbReference>
<evidence type="ECO:0000313" key="10">
    <source>
        <dbReference type="EMBL" id="EER08850.1"/>
    </source>
</evidence>
<proteinExistence type="predicted"/>
<dbReference type="GO" id="GO:0004519">
    <property type="term" value="F:endonuclease activity"/>
    <property type="evidence" value="ECO:0007669"/>
    <property type="project" value="UniProtKB-KW"/>
</dbReference>
<dbReference type="InParanoid" id="C5L355"/>
<dbReference type="Gene3D" id="2.40.70.10">
    <property type="entry name" value="Acid Proteases"/>
    <property type="match status" value="1"/>
</dbReference>
<dbReference type="GO" id="GO:0006508">
    <property type="term" value="P:proteolysis"/>
    <property type="evidence" value="ECO:0007669"/>
    <property type="project" value="InterPro"/>
</dbReference>
<dbReference type="Gene3D" id="3.10.10.10">
    <property type="entry name" value="HIV Type 1 Reverse Transcriptase, subunit A, domain 1"/>
    <property type="match status" value="1"/>
</dbReference>
<dbReference type="PROSITE" id="PS50994">
    <property type="entry name" value="INTEGRASE"/>
    <property type="match status" value="1"/>
</dbReference>
<evidence type="ECO:0000256" key="2">
    <source>
        <dbReference type="ARBA" id="ARBA00022695"/>
    </source>
</evidence>
<evidence type="ECO:0000256" key="6">
    <source>
        <dbReference type="ARBA" id="ARBA00022918"/>
    </source>
</evidence>
<evidence type="ECO:0000256" key="1">
    <source>
        <dbReference type="ARBA" id="ARBA00022679"/>
    </source>
</evidence>
<keyword evidence="7" id="KW-0863">Zinc-finger</keyword>
<feature type="domain" description="CCHC-type" evidence="8">
    <location>
        <begin position="189"/>
        <end position="204"/>
    </location>
</feature>
<keyword evidence="4" id="KW-0255">Endonuclease</keyword>
<dbReference type="InterPro" id="IPR012337">
    <property type="entry name" value="RNaseH-like_sf"/>
</dbReference>
<dbReference type="Gene3D" id="3.30.420.10">
    <property type="entry name" value="Ribonuclease H-like superfamily/Ribonuclease H"/>
    <property type="match status" value="1"/>
</dbReference>
<dbReference type="Pfam" id="PF17921">
    <property type="entry name" value="Integrase_H2C2"/>
    <property type="match status" value="1"/>
</dbReference>
<dbReference type="SMART" id="SM00343">
    <property type="entry name" value="ZnF_C2HC"/>
    <property type="match status" value="1"/>
</dbReference>
<dbReference type="EMBL" id="GG678682">
    <property type="protein sequence ID" value="EER08850.1"/>
    <property type="molecule type" value="Genomic_DNA"/>
</dbReference>
<keyword evidence="7" id="KW-0862">Zinc</keyword>
<accession>C5L355</accession>
<dbReference type="InterPro" id="IPR041588">
    <property type="entry name" value="Integrase_H2C2"/>
</dbReference>
<dbReference type="SUPFAM" id="SSF50630">
    <property type="entry name" value="Acid proteases"/>
    <property type="match status" value="1"/>
</dbReference>
<dbReference type="PANTHER" id="PTHR37984">
    <property type="entry name" value="PROTEIN CBG26694"/>
    <property type="match status" value="1"/>
</dbReference>
<keyword evidence="5" id="KW-0378">Hydrolase</keyword>
<dbReference type="InterPro" id="IPR050951">
    <property type="entry name" value="Retrovirus_Pol_polyprotein"/>
</dbReference>
<evidence type="ECO:0000256" key="4">
    <source>
        <dbReference type="ARBA" id="ARBA00022759"/>
    </source>
</evidence>
<dbReference type="PROSITE" id="PS00141">
    <property type="entry name" value="ASP_PROTEASE"/>
    <property type="match status" value="1"/>
</dbReference>
<evidence type="ECO:0000259" key="8">
    <source>
        <dbReference type="PROSITE" id="PS50158"/>
    </source>
</evidence>
<dbReference type="GeneID" id="9064667"/>
<dbReference type="OrthoDB" id="435233at2759"/>
<dbReference type="RefSeq" id="XP_002777034.1">
    <property type="nucleotide sequence ID" value="XM_002776988.1"/>
</dbReference>
<keyword evidence="6" id="KW-0695">RNA-directed DNA polymerase</keyword>
<name>C5L355_PERM5</name>
<feature type="domain" description="Integrase catalytic" evidence="9">
    <location>
        <begin position="1076"/>
        <end position="1243"/>
    </location>
</feature>
<dbReference type="Pfam" id="PF23088">
    <property type="entry name" value="DUF7047"/>
    <property type="match status" value="1"/>
</dbReference>
<dbReference type="GO" id="GO:0015074">
    <property type="term" value="P:DNA integration"/>
    <property type="evidence" value="ECO:0007669"/>
    <property type="project" value="InterPro"/>
</dbReference>
<sequence length="1371" mass="153782">MPFKLESVLEPYSGGENDFALWLQEFETVAEASKWTIKQKSQYIVLFMKGSAKEIARQALEEVEGDPAGAYAHVVRALDRAYSLKTHEAWKRLTRREWHKEDSVDGVLAEFRRYLRVLGVTTTVAAENILRESLIATLPEDVQKAIRVFEEDGRQLPLADVVAKARAQLKTYSGEKKLAAGAVTGGQYCYICKATGHIAAECRERGATRPTSKPKGKGKGKGPRCYACQSMVTLQGLQNNRARPVLLLRRILCSRAADGRGCSAYVKRPHLLCKFNGHEHAVDVDTGADYSLVSSKFVSSLGLTVHHEVSPVRLKMMDAVGVLTTTGQVDLPVMYLAKDGWVKVVHTCYVVDKMVFGSLVLGADFASLYCQGMTWDEGGRIAVTAAAARGIDEDVQAYNLPDIPGVRVLEYPNGTVEIISIDFVLSKRSDEPQFTCRWIWRGGDPPGTFYKANRGDYNPKLTAQEELNLRAETDKLITNGWVKPYAGRVRNILPWVLVAQPHKPSTPLRMCLDFRALNKHLVSEPVRDIVNCVDTLHQWRSVRRGYTLDVIKCYYCIRMCESLWPYLCVMINGEIFTMVVMGFGVCIAPKVATSAIRWLLMKVPYPISSYLDDVVIEESDPNVVIAVNQNGQLLEDPPCVTAVRDALGNGRMYCKPTIIIGANNSRVLGLSLHNDGGEISWARREDLSLEINLDGDEVVTKRELAGWCGKLTALVPVASWLRPHVSMLLRVISALAWDKPVDAVYLDLAHYIQQKFNSEGDPARGIWYCPRPSDAKAWHIHADASSVAMGATLSYERDDGKIVLVRDAAWLLDRRGVLRHINVTELCAATRALAWAAPFIAGAVYLHVDNECVRSWIERYQSGQTVKRGGLSTTIVGRRLQAIVDITEPFKSFTVCRVASDQNPSDILSRLDSKYTSLIDSICYDNNSMDIEADLSLCAGAAINEPLLNDEMFLNLGEVVEGQYDDDELFKARRALKHGRLLPEDVELDLQQVYRELEIDEYDILRRRYIAPYQGKEVCVPVIPEGMRVELIHSVHGLLCHVGQRRTFEAITSIAWFPGIIDQTAAWLQKCDICNRRTQPLIIKHDISLFSSSVLSEAEPFSVVSADIVYLPKAYLSQQCAVCRFACLIELEGEDADHIRDAFEASWRILGKRPKILLTDNQTGFLSCDLPGVSRVFTAPRSSQSNGMVESLHRTVRMWTRSVMADDNELDIASAVAKVMRAYNNTVHSVTQRIPAEMMKLESTDVEWQRLIAKCVADAERKLESCTYHELFPGAIVRMRQVNKYDKIITKTMDMPFSEKRWRVLGFISSSRGLVTTSPNDDYGLFRKAKIICDKEVKVVHVSRLTHCKPGEVDVQDLRRAMRRMTRDSPQ</sequence>
<dbReference type="GO" id="GO:0003964">
    <property type="term" value="F:RNA-directed DNA polymerase activity"/>
    <property type="evidence" value="ECO:0007669"/>
    <property type="project" value="UniProtKB-KW"/>
</dbReference>
<dbReference type="Proteomes" id="UP000007800">
    <property type="component" value="Unassembled WGS sequence"/>
</dbReference>
<keyword evidence="7" id="KW-0479">Metal-binding</keyword>
<dbReference type="PROSITE" id="PS50158">
    <property type="entry name" value="ZF_CCHC"/>
    <property type="match status" value="1"/>
</dbReference>
<dbReference type="SUPFAM" id="SSF53098">
    <property type="entry name" value="Ribonuclease H-like"/>
    <property type="match status" value="1"/>
</dbReference>
<dbReference type="Gene3D" id="1.10.340.70">
    <property type="match status" value="1"/>
</dbReference>
<dbReference type="InterPro" id="IPR043128">
    <property type="entry name" value="Rev_trsase/Diguanyl_cyclase"/>
</dbReference>
<evidence type="ECO:0000256" key="7">
    <source>
        <dbReference type="PROSITE-ProRule" id="PRU00047"/>
    </source>
</evidence>
<evidence type="ECO:0000256" key="5">
    <source>
        <dbReference type="ARBA" id="ARBA00022801"/>
    </source>
</evidence>
<dbReference type="Gene3D" id="4.10.60.10">
    <property type="entry name" value="Zinc finger, CCHC-type"/>
    <property type="match status" value="1"/>
</dbReference>
<evidence type="ECO:0000256" key="3">
    <source>
        <dbReference type="ARBA" id="ARBA00022722"/>
    </source>
</evidence>
<dbReference type="InterPro" id="IPR036397">
    <property type="entry name" value="RNaseH_sf"/>
</dbReference>
<keyword evidence="2" id="KW-0548">Nucleotidyltransferase</keyword>
<dbReference type="InterPro" id="IPR001584">
    <property type="entry name" value="Integrase_cat-core"/>
</dbReference>
<gene>
    <name evidence="10" type="ORF">Pmar_PMAR023989</name>
</gene>
<reference evidence="10 11" key="1">
    <citation type="submission" date="2008-07" db="EMBL/GenBank/DDBJ databases">
        <authorList>
            <person name="El-Sayed N."/>
            <person name="Caler E."/>
            <person name="Inman J."/>
            <person name="Amedeo P."/>
            <person name="Hass B."/>
            <person name="Wortman J."/>
        </authorList>
    </citation>
    <scope>NUCLEOTIDE SEQUENCE [LARGE SCALE GENOMIC DNA]</scope>
    <source>
        <strain evidence="11">ATCC 50983 / TXsc</strain>
    </source>
</reference>
<dbReference type="GO" id="GO:0003676">
    <property type="term" value="F:nucleic acid binding"/>
    <property type="evidence" value="ECO:0007669"/>
    <property type="project" value="InterPro"/>
</dbReference>
<dbReference type="GO" id="GO:0008270">
    <property type="term" value="F:zinc ion binding"/>
    <property type="evidence" value="ECO:0007669"/>
    <property type="project" value="UniProtKB-KW"/>
</dbReference>
<evidence type="ECO:0000313" key="11">
    <source>
        <dbReference type="Proteomes" id="UP000007800"/>
    </source>
</evidence>